<reference evidence="1" key="3">
    <citation type="submission" date="2020-02" db="EMBL/GenBank/DDBJ databases">
        <authorList>
            <person name="Matsumoto Y."/>
            <person name="Motooka D."/>
            <person name="Nakamura S."/>
        </authorList>
    </citation>
    <scope>NUCLEOTIDE SEQUENCE</scope>
    <source>
        <strain evidence="1">JCM 6377</strain>
    </source>
</reference>
<gene>
    <name evidence="2" type="ORF">CQY20_19855</name>
    <name evidence="1" type="ORF">MAGR_63570</name>
</gene>
<dbReference type="AlphaFoldDB" id="A0A2A7MWV1"/>
<dbReference type="Proteomes" id="UP000220914">
    <property type="component" value="Unassembled WGS sequence"/>
</dbReference>
<comment type="caution">
    <text evidence="2">The sequence shown here is derived from an EMBL/GenBank/DDBJ whole genome shotgun (WGS) entry which is preliminary data.</text>
</comment>
<keyword evidence="3" id="KW-1185">Reference proteome</keyword>
<evidence type="ECO:0000313" key="1">
    <source>
        <dbReference type="EMBL" id="GFG54916.1"/>
    </source>
</evidence>
<dbReference type="OrthoDB" id="4750273at2"/>
<evidence type="ECO:0000313" key="4">
    <source>
        <dbReference type="Proteomes" id="UP000465302"/>
    </source>
</evidence>
<keyword evidence="2" id="KW-0670">Pyruvate</keyword>
<name>A0A2A7MWV1_MYCAG</name>
<dbReference type="Proteomes" id="UP000465302">
    <property type="component" value="Unassembled WGS sequence"/>
</dbReference>
<organism evidence="2 3">
    <name type="scientific">Mycolicibacterium agri</name>
    <name type="common">Mycobacterium agri</name>
    <dbReference type="NCBI Taxonomy" id="36811"/>
    <lineage>
        <taxon>Bacteria</taxon>
        <taxon>Bacillati</taxon>
        <taxon>Actinomycetota</taxon>
        <taxon>Actinomycetes</taxon>
        <taxon>Mycobacteriales</taxon>
        <taxon>Mycobacteriaceae</taxon>
        <taxon>Mycolicibacterium</taxon>
    </lineage>
</organism>
<dbReference type="EMBL" id="PDCP01000037">
    <property type="protein sequence ID" value="PEG36154.1"/>
    <property type="molecule type" value="Genomic_DNA"/>
</dbReference>
<reference evidence="1 4" key="2">
    <citation type="journal article" date="2019" name="Emerg. Microbes Infect.">
        <title>Comprehensive subspecies identification of 175 nontuberculous mycobacteria species based on 7547 genomic profiles.</title>
        <authorList>
            <person name="Matsumoto Y."/>
            <person name="Kinjo T."/>
            <person name="Motooka D."/>
            <person name="Nabeya D."/>
            <person name="Jung N."/>
            <person name="Uechi K."/>
            <person name="Horii T."/>
            <person name="Iida T."/>
            <person name="Fujita J."/>
            <person name="Nakamura S."/>
        </authorList>
    </citation>
    <scope>NUCLEOTIDE SEQUENCE [LARGE SCALE GENOMIC DNA]</scope>
    <source>
        <strain evidence="1 4">JCM 6377</strain>
    </source>
</reference>
<evidence type="ECO:0000313" key="2">
    <source>
        <dbReference type="EMBL" id="PEG36154.1"/>
    </source>
</evidence>
<protein>
    <submittedName>
        <fullName evidence="2">Phosphoenolpyruvate carboxylase</fullName>
    </submittedName>
</protein>
<evidence type="ECO:0000313" key="3">
    <source>
        <dbReference type="Proteomes" id="UP000220914"/>
    </source>
</evidence>
<reference evidence="2 3" key="1">
    <citation type="submission" date="2017-10" db="EMBL/GenBank/DDBJ databases">
        <title>The new phylogeny of genus Mycobacterium.</title>
        <authorList>
            <person name="Tortoli E."/>
            <person name="Trovato A."/>
            <person name="Cirillo D.M."/>
        </authorList>
    </citation>
    <scope>NUCLEOTIDE SEQUENCE [LARGE SCALE GENOMIC DNA]</scope>
    <source>
        <strain evidence="2 3">CCUG37673</strain>
    </source>
</reference>
<sequence length="158" mass="17165">MKRREIDRQHNEYGCSAGRTEGLLDRAKVAVVLVWRSVRRKDIVPAVEDQLLRLQPICSAQQMSSGITCGAPAVVVAWIHAVDGCDQIGLSPGGDVVETLCQLCLSTVQWAMKSYVDGKREMASRCGTDPVCSTCGRPTVYLRSIFAVRSIEPDGSGP</sequence>
<dbReference type="EMBL" id="BLKS01000003">
    <property type="protein sequence ID" value="GFG54916.1"/>
    <property type="molecule type" value="Genomic_DNA"/>
</dbReference>
<proteinExistence type="predicted"/>
<accession>A0A2A7MWV1</accession>